<gene>
    <name evidence="2" type="ORF">BJ875DRAFT_483423</name>
</gene>
<dbReference type="Proteomes" id="UP000824998">
    <property type="component" value="Unassembled WGS sequence"/>
</dbReference>
<name>A0A9P7YKH3_9HELO</name>
<reference evidence="2" key="1">
    <citation type="journal article" date="2021" name="IMA Fungus">
        <title>Genomic characterization of three marine fungi, including Emericellopsis atlantica sp. nov. with signatures of a generalist lifestyle and marine biomass degradation.</title>
        <authorList>
            <person name="Hagestad O.C."/>
            <person name="Hou L."/>
            <person name="Andersen J.H."/>
            <person name="Hansen E.H."/>
            <person name="Altermark B."/>
            <person name="Li C."/>
            <person name="Kuhnert E."/>
            <person name="Cox R.J."/>
            <person name="Crous P.W."/>
            <person name="Spatafora J.W."/>
            <person name="Lail K."/>
            <person name="Amirebrahimi M."/>
            <person name="Lipzen A."/>
            <person name="Pangilinan J."/>
            <person name="Andreopoulos W."/>
            <person name="Hayes R.D."/>
            <person name="Ng V."/>
            <person name="Grigoriev I.V."/>
            <person name="Jackson S.A."/>
            <person name="Sutton T.D.S."/>
            <person name="Dobson A.D.W."/>
            <person name="Rama T."/>
        </authorList>
    </citation>
    <scope>NUCLEOTIDE SEQUENCE</scope>
    <source>
        <strain evidence="2">TRa018bII</strain>
    </source>
</reference>
<dbReference type="EMBL" id="MU251438">
    <property type="protein sequence ID" value="KAG9235207.1"/>
    <property type="molecule type" value="Genomic_DNA"/>
</dbReference>
<feature type="region of interest" description="Disordered" evidence="1">
    <location>
        <begin position="1"/>
        <end position="28"/>
    </location>
</feature>
<comment type="caution">
    <text evidence="2">The sequence shown here is derived from an EMBL/GenBank/DDBJ whole genome shotgun (WGS) entry which is preliminary data.</text>
</comment>
<accession>A0A9P7YKH3</accession>
<keyword evidence="3" id="KW-1185">Reference proteome</keyword>
<protein>
    <submittedName>
        <fullName evidence="2">Uncharacterized protein</fullName>
    </submittedName>
</protein>
<dbReference type="AlphaFoldDB" id="A0A9P7YKH3"/>
<organism evidence="2 3">
    <name type="scientific">Amylocarpus encephaloides</name>
    <dbReference type="NCBI Taxonomy" id="45428"/>
    <lineage>
        <taxon>Eukaryota</taxon>
        <taxon>Fungi</taxon>
        <taxon>Dikarya</taxon>
        <taxon>Ascomycota</taxon>
        <taxon>Pezizomycotina</taxon>
        <taxon>Leotiomycetes</taxon>
        <taxon>Helotiales</taxon>
        <taxon>Helotiales incertae sedis</taxon>
        <taxon>Amylocarpus</taxon>
    </lineage>
</organism>
<evidence type="ECO:0000313" key="3">
    <source>
        <dbReference type="Proteomes" id="UP000824998"/>
    </source>
</evidence>
<sequence length="269" mass="30591">MSQYPTRFSTNHHDVLPNSSTSPPGEGLKDSLAVDIANALTEDYGLKSITGPSKQNIRSGIVDDEIQYFCEDFDIPESRPNTPLGDACNIYRSTPQAIETVEYLRLKAISRTTIEQWPLWITASDHYKAIAQEEGAMIAAEEQYRKRKESRQGDGITTSFKYPKRVLKLIVEMSDITVVNASQWSLVQHMNFNKLNDCVWEKEAPLPSYLENVRCPQNDFPRLVLSFCESVFTISPEEEASWAPEETLAMGQLRERLYDAGFIRQRMGL</sequence>
<evidence type="ECO:0000256" key="1">
    <source>
        <dbReference type="SAM" id="MobiDB-lite"/>
    </source>
</evidence>
<proteinExistence type="predicted"/>
<evidence type="ECO:0000313" key="2">
    <source>
        <dbReference type="EMBL" id="KAG9235207.1"/>
    </source>
</evidence>